<gene>
    <name evidence="1" type="ORF">TanjilG_10312</name>
</gene>
<accession>A0A1J7FPN5</accession>
<protein>
    <submittedName>
        <fullName evidence="1">Uncharacterized protein</fullName>
    </submittedName>
</protein>
<evidence type="ECO:0000313" key="2">
    <source>
        <dbReference type="Proteomes" id="UP000188354"/>
    </source>
</evidence>
<reference evidence="1 2" key="1">
    <citation type="journal article" date="2017" name="Plant Biotechnol. J.">
        <title>A comprehensive draft genome sequence for lupin (Lupinus angustifolius), an emerging health food: insights into plant-microbe interactions and legume evolution.</title>
        <authorList>
            <person name="Hane J.K."/>
            <person name="Ming Y."/>
            <person name="Kamphuis L.G."/>
            <person name="Nelson M.N."/>
            <person name="Garg G."/>
            <person name="Atkins C.A."/>
            <person name="Bayer P.E."/>
            <person name="Bravo A."/>
            <person name="Bringans S."/>
            <person name="Cannon S."/>
            <person name="Edwards D."/>
            <person name="Foley R."/>
            <person name="Gao L.L."/>
            <person name="Harrison M.J."/>
            <person name="Huang W."/>
            <person name="Hurgobin B."/>
            <person name="Li S."/>
            <person name="Liu C.W."/>
            <person name="McGrath A."/>
            <person name="Morahan G."/>
            <person name="Murray J."/>
            <person name="Weller J."/>
            <person name="Jian J."/>
            <person name="Singh K.B."/>
        </authorList>
    </citation>
    <scope>NUCLEOTIDE SEQUENCE [LARGE SCALE GENOMIC DNA]</scope>
    <source>
        <strain evidence="2">cv. Tanjil</strain>
        <tissue evidence="1">Whole plant</tissue>
    </source>
</reference>
<organism evidence="1 2">
    <name type="scientific">Lupinus angustifolius</name>
    <name type="common">Narrow-leaved blue lupine</name>
    <dbReference type="NCBI Taxonomy" id="3871"/>
    <lineage>
        <taxon>Eukaryota</taxon>
        <taxon>Viridiplantae</taxon>
        <taxon>Streptophyta</taxon>
        <taxon>Embryophyta</taxon>
        <taxon>Tracheophyta</taxon>
        <taxon>Spermatophyta</taxon>
        <taxon>Magnoliopsida</taxon>
        <taxon>eudicotyledons</taxon>
        <taxon>Gunneridae</taxon>
        <taxon>Pentapetalae</taxon>
        <taxon>rosids</taxon>
        <taxon>fabids</taxon>
        <taxon>Fabales</taxon>
        <taxon>Fabaceae</taxon>
        <taxon>Papilionoideae</taxon>
        <taxon>50 kb inversion clade</taxon>
        <taxon>genistoids sensu lato</taxon>
        <taxon>core genistoids</taxon>
        <taxon>Genisteae</taxon>
        <taxon>Lupinus</taxon>
    </lineage>
</organism>
<dbReference type="Gramene" id="OIV89955">
    <property type="protein sequence ID" value="OIV89955"/>
    <property type="gene ID" value="TanjilG_10312"/>
</dbReference>
<sequence>MAAVVVRLTPVEEAATFVFFQQCFSSFSGGTVSISLNEDFSPKMVSEQGKFSMYVICLLDVCINFDAHGT</sequence>
<dbReference type="AlphaFoldDB" id="A0A1J7FPN5"/>
<proteinExistence type="predicted"/>
<keyword evidence="2" id="KW-1185">Reference proteome</keyword>
<dbReference type="EMBL" id="KV862202">
    <property type="protein sequence ID" value="OIV89955.1"/>
    <property type="molecule type" value="Genomic_DNA"/>
</dbReference>
<name>A0A1J7FPN5_LUPAN</name>
<evidence type="ECO:0000313" key="1">
    <source>
        <dbReference type="EMBL" id="OIV89955.1"/>
    </source>
</evidence>
<dbReference type="Proteomes" id="UP000188354">
    <property type="component" value="Unassembled WGS sequence"/>
</dbReference>